<evidence type="ECO:0000313" key="2">
    <source>
        <dbReference type="EMBL" id="NEV68764.1"/>
    </source>
</evidence>
<gene>
    <name evidence="1" type="ORF">QQ91_0003910</name>
    <name evidence="2" type="ORF">QQ91_016790</name>
</gene>
<protein>
    <submittedName>
        <fullName evidence="2">DUF2281 domain-containing protein</fullName>
    </submittedName>
</protein>
<reference evidence="2" key="1">
    <citation type="submission" date="2014-11" db="EMBL/GenBank/DDBJ databases">
        <authorList>
            <person name="Malar M.C."/>
            <person name="Sen D."/>
            <person name="Tripathy S."/>
        </authorList>
    </citation>
    <scope>NUCLEOTIDE SEQUENCE</scope>
    <source>
        <strain evidence="2">BDU141951</strain>
    </source>
</reference>
<reference evidence="2 3" key="2">
    <citation type="journal article" date="2015" name="Genome Announc.">
        <title>Draft Genome Sequence of Filamentous Marine Cyanobacterium Lyngbya confervoides Strain BDU141951.</title>
        <authorList>
            <person name="Chandrababunaidu M.M."/>
            <person name="Sen D."/>
            <person name="Tripathy S."/>
        </authorList>
    </citation>
    <scope>NUCLEOTIDE SEQUENCE</scope>
    <source>
        <strain evidence="2 3">BDU141951</strain>
    </source>
</reference>
<dbReference type="RefSeq" id="WP_039727671.1">
    <property type="nucleotide sequence ID" value="NZ_JTHE03000025.1"/>
</dbReference>
<evidence type="ECO:0000313" key="3">
    <source>
        <dbReference type="Proteomes" id="UP000031561"/>
    </source>
</evidence>
<dbReference type="AlphaFoldDB" id="A0A0C1Y8K2"/>
<reference evidence="2" key="3">
    <citation type="submission" date="2020-02" db="EMBL/GenBank/DDBJ databases">
        <authorList>
            <person name="Sarangi A.N."/>
            <person name="Ghosh S."/>
            <person name="Mukherjee M."/>
            <person name="Tripathy S."/>
        </authorList>
    </citation>
    <scope>NUCLEOTIDE SEQUENCE</scope>
    <source>
        <strain evidence="2">BDU141951</strain>
    </source>
</reference>
<dbReference type="EMBL" id="JTHE02000003">
    <property type="protein sequence ID" value="NEV68764.1"/>
    <property type="molecule type" value="Genomic_DNA"/>
</dbReference>
<comment type="caution">
    <text evidence="2">The sequence shown here is derived from an EMBL/GenBank/DDBJ whole genome shotgun (WGS) entry which is preliminary data.</text>
</comment>
<dbReference type="Proteomes" id="UP000031561">
    <property type="component" value="Unassembled WGS sequence"/>
</dbReference>
<proteinExistence type="predicted"/>
<sequence length="78" mass="8865">MSNPIVTKVIEEMNELPDNLQQQVLEFVETLRQQHLQTASNAWDVLESLTGTVEAPADWSAEHDHYLYGTPKHSESES</sequence>
<dbReference type="EMBL" id="JTHE03000025">
    <property type="protein sequence ID" value="MCM1981979.1"/>
    <property type="molecule type" value="Genomic_DNA"/>
</dbReference>
<reference evidence="1" key="4">
    <citation type="submission" date="2022-06" db="EMBL/GenBank/DDBJ databases">
        <authorList>
            <person name="Chandrababunaidu M."/>
            <person name="Sen D."/>
            <person name="Tripathy S."/>
        </authorList>
    </citation>
    <scope>NUCLEOTIDE SEQUENCE</scope>
    <source>
        <strain evidence="1">BDU141951</strain>
    </source>
</reference>
<name>A0A0C1Y8K2_9CYAN</name>
<keyword evidence="3" id="KW-1185">Reference proteome</keyword>
<organism evidence="2">
    <name type="scientific">Lyngbya confervoides BDU141951</name>
    <dbReference type="NCBI Taxonomy" id="1574623"/>
    <lineage>
        <taxon>Bacteria</taxon>
        <taxon>Bacillati</taxon>
        <taxon>Cyanobacteriota</taxon>
        <taxon>Cyanophyceae</taxon>
        <taxon>Oscillatoriophycideae</taxon>
        <taxon>Oscillatoriales</taxon>
        <taxon>Microcoleaceae</taxon>
        <taxon>Lyngbya</taxon>
    </lineage>
</organism>
<accession>A0A0C1Y8K2</accession>
<evidence type="ECO:0000313" key="1">
    <source>
        <dbReference type="EMBL" id="MCM1981979.1"/>
    </source>
</evidence>